<dbReference type="PROSITE" id="PS00595">
    <property type="entry name" value="AA_TRANSFER_CLASS_5"/>
    <property type="match status" value="1"/>
</dbReference>
<comment type="cofactor">
    <cofactor evidence="1 10">
        <name>pyridoxal 5'-phosphate</name>
        <dbReference type="ChEBI" id="CHEBI:597326"/>
    </cofactor>
</comment>
<accession>I0I4X9</accession>
<dbReference type="AlphaFoldDB" id="I0I4X9"/>
<keyword evidence="7" id="KW-0408">Iron</keyword>
<evidence type="ECO:0000256" key="8">
    <source>
        <dbReference type="ARBA" id="ARBA00023014"/>
    </source>
</evidence>
<dbReference type="InterPro" id="IPR015422">
    <property type="entry name" value="PyrdxlP-dep_Trfase_small"/>
</dbReference>
<dbReference type="Pfam" id="PF00266">
    <property type="entry name" value="Aminotran_5"/>
    <property type="match status" value="1"/>
</dbReference>
<feature type="coiled-coil region" evidence="11">
    <location>
        <begin position="250"/>
        <end position="277"/>
    </location>
</feature>
<evidence type="ECO:0000256" key="1">
    <source>
        <dbReference type="ARBA" id="ARBA00001933"/>
    </source>
</evidence>
<evidence type="ECO:0000313" key="14">
    <source>
        <dbReference type="Proteomes" id="UP000007880"/>
    </source>
</evidence>
<dbReference type="EC" id="2.8.1.7" evidence="3"/>
<evidence type="ECO:0000256" key="3">
    <source>
        <dbReference type="ARBA" id="ARBA00012239"/>
    </source>
</evidence>
<evidence type="ECO:0000256" key="7">
    <source>
        <dbReference type="ARBA" id="ARBA00023004"/>
    </source>
</evidence>
<dbReference type="PANTHER" id="PTHR11601:SF34">
    <property type="entry name" value="CYSTEINE DESULFURASE"/>
    <property type="match status" value="1"/>
</dbReference>
<keyword evidence="8" id="KW-0411">Iron-sulfur</keyword>
<dbReference type="InterPro" id="IPR000192">
    <property type="entry name" value="Aminotrans_V_dom"/>
</dbReference>
<keyword evidence="14" id="KW-1185">Reference proteome</keyword>
<dbReference type="Gene3D" id="1.10.260.50">
    <property type="match status" value="1"/>
</dbReference>
<keyword evidence="6" id="KW-0663">Pyridoxal phosphate</keyword>
<dbReference type="HOGENOM" id="CLU_003433_0_0_0"/>
<dbReference type="KEGG" id="cap:CLDAP_22770"/>
<dbReference type="SUPFAM" id="SSF53383">
    <property type="entry name" value="PLP-dependent transferases"/>
    <property type="match status" value="1"/>
</dbReference>
<feature type="domain" description="Aminotransferase class V" evidence="12">
    <location>
        <begin position="6"/>
        <end position="373"/>
    </location>
</feature>
<evidence type="ECO:0000313" key="13">
    <source>
        <dbReference type="EMBL" id="BAM00317.1"/>
    </source>
</evidence>
<dbReference type="InterPro" id="IPR015421">
    <property type="entry name" value="PyrdxlP-dep_Trfase_major"/>
</dbReference>
<dbReference type="EMBL" id="AP012337">
    <property type="protein sequence ID" value="BAM00317.1"/>
    <property type="molecule type" value="Genomic_DNA"/>
</dbReference>
<evidence type="ECO:0000256" key="11">
    <source>
        <dbReference type="SAM" id="Coils"/>
    </source>
</evidence>
<dbReference type="InterPro" id="IPR020578">
    <property type="entry name" value="Aminotrans_V_PyrdxlP_BS"/>
</dbReference>
<dbReference type="RefSeq" id="WP_014433551.1">
    <property type="nucleotide sequence ID" value="NC_017079.1"/>
</dbReference>
<sequence length="386" mass="41103">MPSQAIYLDHAATTPVRDEVLEVMQQFFAEIYGNPSSIHRAGRQASVLLERSRETLAALLNARPGEIIFTSGGTESDNAAVRGIALARRASTGANRLIVSAVEHKAVLETAEDLRDRFGFQLDILPVDGEGQVSIDDVASALGDGRNVALVSVMYANNEIGTIEPIAEIGSLCRSLGVPFHTDAVQAGGKLPLDVEALQVDALSLGAHKFYGPKGVGLLYLRSGTPFWPQMTGGGQERGRRAGTENVPLIAAMAKALELAEQERVEEEKRLRDLRDHLIGALLESIEGVRLTGAREKRLPNHVSIVVEGAEAEGMLIALDLAGIAASSGSACASGAHRPSHVLEAIGLPPHLAAGALRFSLGRSTTADDIDYLQKILPKIVQRVRT</sequence>
<comment type="catalytic activity">
    <reaction evidence="9">
        <text>(sulfur carrier)-H + L-cysteine = (sulfur carrier)-SH + L-alanine</text>
        <dbReference type="Rhea" id="RHEA:43892"/>
        <dbReference type="Rhea" id="RHEA-COMP:14737"/>
        <dbReference type="Rhea" id="RHEA-COMP:14739"/>
        <dbReference type="ChEBI" id="CHEBI:29917"/>
        <dbReference type="ChEBI" id="CHEBI:35235"/>
        <dbReference type="ChEBI" id="CHEBI:57972"/>
        <dbReference type="ChEBI" id="CHEBI:64428"/>
        <dbReference type="EC" id="2.8.1.7"/>
    </reaction>
</comment>
<name>I0I4X9_CALAS</name>
<keyword evidence="11" id="KW-0175">Coiled coil</keyword>
<dbReference type="PATRIC" id="fig|926550.5.peg.2506"/>
<dbReference type="PANTHER" id="PTHR11601">
    <property type="entry name" value="CYSTEINE DESULFURYLASE FAMILY MEMBER"/>
    <property type="match status" value="1"/>
</dbReference>
<gene>
    <name evidence="13" type="primary">iscS</name>
    <name evidence="13" type="ordered locus">CLDAP_22770</name>
</gene>
<dbReference type="GO" id="GO:0031071">
    <property type="term" value="F:cysteine desulfurase activity"/>
    <property type="evidence" value="ECO:0007669"/>
    <property type="project" value="UniProtKB-EC"/>
</dbReference>
<dbReference type="GO" id="GO:0046872">
    <property type="term" value="F:metal ion binding"/>
    <property type="evidence" value="ECO:0007669"/>
    <property type="project" value="UniProtKB-KW"/>
</dbReference>
<dbReference type="PIRSF" id="PIRSF005572">
    <property type="entry name" value="NifS"/>
    <property type="match status" value="1"/>
</dbReference>
<dbReference type="InterPro" id="IPR016454">
    <property type="entry name" value="Cysteine_dSase"/>
</dbReference>
<proteinExistence type="inferred from homology"/>
<protein>
    <recommendedName>
        <fullName evidence="3">cysteine desulfurase</fullName>
        <ecNumber evidence="3">2.8.1.7</ecNumber>
    </recommendedName>
</protein>
<evidence type="ECO:0000256" key="2">
    <source>
        <dbReference type="ARBA" id="ARBA00006490"/>
    </source>
</evidence>
<dbReference type="Gene3D" id="3.90.1150.10">
    <property type="entry name" value="Aspartate Aminotransferase, domain 1"/>
    <property type="match status" value="1"/>
</dbReference>
<dbReference type="Gene3D" id="3.40.640.10">
    <property type="entry name" value="Type I PLP-dependent aspartate aminotransferase-like (Major domain)"/>
    <property type="match status" value="1"/>
</dbReference>
<evidence type="ECO:0000256" key="9">
    <source>
        <dbReference type="ARBA" id="ARBA00050776"/>
    </source>
</evidence>
<evidence type="ECO:0000259" key="12">
    <source>
        <dbReference type="Pfam" id="PF00266"/>
    </source>
</evidence>
<evidence type="ECO:0000256" key="5">
    <source>
        <dbReference type="ARBA" id="ARBA00022723"/>
    </source>
</evidence>
<dbReference type="STRING" id="926550.CLDAP_22770"/>
<keyword evidence="4" id="KW-0808">Transferase</keyword>
<dbReference type="FunFam" id="3.40.640.10:FF:000084">
    <property type="entry name" value="IscS-like cysteine desulfurase"/>
    <property type="match status" value="1"/>
</dbReference>
<dbReference type="GO" id="GO:0051536">
    <property type="term" value="F:iron-sulfur cluster binding"/>
    <property type="evidence" value="ECO:0007669"/>
    <property type="project" value="UniProtKB-KW"/>
</dbReference>
<evidence type="ECO:0000256" key="10">
    <source>
        <dbReference type="RuleBase" id="RU004504"/>
    </source>
</evidence>
<reference evidence="13 14" key="1">
    <citation type="submission" date="2012-02" db="EMBL/GenBank/DDBJ databases">
        <title>Complete genome sequence of Caldilinea aerophila DSM 14535 (= NBRC 102666).</title>
        <authorList>
            <person name="Oguchi A."/>
            <person name="Hosoyama A."/>
            <person name="Sekine M."/>
            <person name="Fukai R."/>
            <person name="Kato Y."/>
            <person name="Nakamura S."/>
            <person name="Hanada S."/>
            <person name="Yamazaki S."/>
            <person name="Fujita N."/>
        </authorList>
    </citation>
    <scope>NUCLEOTIDE SEQUENCE [LARGE SCALE GENOMIC DNA]</scope>
    <source>
        <strain evidence="14">DSM 14535 / JCM 11387 / NBRC 104270 / STL-6-O1</strain>
    </source>
</reference>
<dbReference type="eggNOG" id="COG1104">
    <property type="taxonomic scope" value="Bacteria"/>
</dbReference>
<evidence type="ECO:0000256" key="6">
    <source>
        <dbReference type="ARBA" id="ARBA00022898"/>
    </source>
</evidence>
<keyword evidence="5" id="KW-0479">Metal-binding</keyword>
<dbReference type="InterPro" id="IPR015424">
    <property type="entry name" value="PyrdxlP-dep_Trfase"/>
</dbReference>
<organism evidence="13 14">
    <name type="scientific">Caldilinea aerophila (strain DSM 14535 / JCM 11387 / NBRC 104270 / STL-6-O1)</name>
    <dbReference type="NCBI Taxonomy" id="926550"/>
    <lineage>
        <taxon>Bacteria</taxon>
        <taxon>Bacillati</taxon>
        <taxon>Chloroflexota</taxon>
        <taxon>Caldilineae</taxon>
        <taxon>Caldilineales</taxon>
        <taxon>Caldilineaceae</taxon>
        <taxon>Caldilinea</taxon>
    </lineage>
</organism>
<evidence type="ECO:0000256" key="4">
    <source>
        <dbReference type="ARBA" id="ARBA00022679"/>
    </source>
</evidence>
<comment type="similarity">
    <text evidence="2">Belongs to the class-V pyridoxal-phosphate-dependent aminotransferase family. NifS/IscS subfamily.</text>
</comment>
<dbReference type="OrthoDB" id="9808002at2"/>
<dbReference type="Proteomes" id="UP000007880">
    <property type="component" value="Chromosome"/>
</dbReference>